<dbReference type="InParanoid" id="A0A1X7VIQ1"/>
<name>A0A1X7VIQ1_AMPQE</name>
<dbReference type="KEGG" id="aqu:109580289"/>
<keyword evidence="2" id="KW-1185">Reference proteome</keyword>
<evidence type="ECO:0000313" key="1">
    <source>
        <dbReference type="EnsemblMetazoa" id="Aqu2.1.39664_001"/>
    </source>
</evidence>
<dbReference type="EnsemblMetazoa" id="XM_019993315.1">
    <property type="protein sequence ID" value="XP_019848874.1"/>
    <property type="gene ID" value="LOC109580289"/>
</dbReference>
<protein>
    <submittedName>
        <fullName evidence="1">Uncharacterized protein</fullName>
    </submittedName>
</protein>
<evidence type="ECO:0000313" key="2">
    <source>
        <dbReference type="Proteomes" id="UP000007879"/>
    </source>
</evidence>
<dbReference type="AlphaFoldDB" id="A0A1X7VIQ1"/>
<reference evidence="2" key="1">
    <citation type="journal article" date="2010" name="Nature">
        <title>The Amphimedon queenslandica genome and the evolution of animal complexity.</title>
        <authorList>
            <person name="Srivastava M."/>
            <person name="Simakov O."/>
            <person name="Chapman J."/>
            <person name="Fahey B."/>
            <person name="Gauthier M.E."/>
            <person name="Mitros T."/>
            <person name="Richards G.S."/>
            <person name="Conaco C."/>
            <person name="Dacre M."/>
            <person name="Hellsten U."/>
            <person name="Larroux C."/>
            <person name="Putnam N.H."/>
            <person name="Stanke M."/>
            <person name="Adamska M."/>
            <person name="Darling A."/>
            <person name="Degnan S.M."/>
            <person name="Oakley T.H."/>
            <person name="Plachetzki D.C."/>
            <person name="Zhai Y."/>
            <person name="Adamski M."/>
            <person name="Calcino A."/>
            <person name="Cummins S.F."/>
            <person name="Goodstein D.M."/>
            <person name="Harris C."/>
            <person name="Jackson D.J."/>
            <person name="Leys S.P."/>
            <person name="Shu S."/>
            <person name="Woodcroft B.J."/>
            <person name="Vervoort M."/>
            <person name="Kosik K.S."/>
            <person name="Manning G."/>
            <person name="Degnan B.M."/>
            <person name="Rokhsar D.S."/>
        </authorList>
    </citation>
    <scope>NUCLEOTIDE SEQUENCE [LARGE SCALE GENOMIC DNA]</scope>
</reference>
<proteinExistence type="predicted"/>
<sequence>MASYSVIIYNLTGLPGKVGDVTSNGSEEPCFTPTNVNEKPSLGWAISSGEKISGSFSFAIDGVKFQFEFNYTIRQDPVFSVDKDSSGKIMIDYTKKPAAEHNIAHCAVYIQTK</sequence>
<organism evidence="1">
    <name type="scientific">Amphimedon queenslandica</name>
    <name type="common">Sponge</name>
    <dbReference type="NCBI Taxonomy" id="400682"/>
    <lineage>
        <taxon>Eukaryota</taxon>
        <taxon>Metazoa</taxon>
        <taxon>Porifera</taxon>
        <taxon>Demospongiae</taxon>
        <taxon>Heteroscleromorpha</taxon>
        <taxon>Haplosclerida</taxon>
        <taxon>Niphatidae</taxon>
        <taxon>Amphimedon</taxon>
    </lineage>
</organism>
<dbReference type="Proteomes" id="UP000007879">
    <property type="component" value="Unassembled WGS sequence"/>
</dbReference>
<dbReference type="EnsemblMetazoa" id="Aqu2.1.39664_001">
    <property type="protein sequence ID" value="Aqu2.1.39664_001"/>
    <property type="gene ID" value="Aqu2.1.39664"/>
</dbReference>
<reference evidence="1" key="2">
    <citation type="submission" date="2017-05" db="UniProtKB">
        <authorList>
            <consortium name="EnsemblMetazoa"/>
        </authorList>
    </citation>
    <scope>IDENTIFICATION</scope>
</reference>
<accession>A0A1X7VIQ1</accession>
<gene>
    <name evidence="1" type="primary">109580289</name>
</gene>